<keyword evidence="1" id="KW-0812">Transmembrane</keyword>
<evidence type="ECO:0000313" key="3">
    <source>
        <dbReference type="Proteomes" id="UP000177103"/>
    </source>
</evidence>
<name>A0A1G1WAM9_9BACT</name>
<sequence length="347" mass="39546">MDNLSAIGNFFKKIYNYIFIFVLIIFLIFAVLSFIQSFTKKDYSGLEKISPILADPIALQKSTPTINFKNLAGTQLANEAQVYKVTDLPATQDYKNLAQAFGFTKEPITNQEGKIGWVEGSYALSFDPKSNFLQYQLIQATKKRGLISKLSREALLEKAKKELVRFGLYNSEDELVLLRELPLRKIGMDVGVPPTESDADFFDFYFSHKLDESEFLTEGLFLAPTKVSINWQGEILGITHYLLPKLEAFETYPLKNLKEIQEAVKEAKYTTVSLVEKNEQEIFQMHDPYRLGSVSITKISLVYFRERLFGDYLKPAFLLEGETKVDGEKEAYVTLLIDGVKDELLSP</sequence>
<organism evidence="2 3">
    <name type="scientific">Candidatus Woykebacteria bacterium RBG_13_40_7b</name>
    <dbReference type="NCBI Taxonomy" id="1802594"/>
    <lineage>
        <taxon>Bacteria</taxon>
        <taxon>Candidatus Woykeibacteriota</taxon>
    </lineage>
</organism>
<dbReference type="Proteomes" id="UP000177103">
    <property type="component" value="Unassembled WGS sequence"/>
</dbReference>
<evidence type="ECO:0000313" key="2">
    <source>
        <dbReference type="EMBL" id="OGY24674.1"/>
    </source>
</evidence>
<dbReference type="AlphaFoldDB" id="A0A1G1WAM9"/>
<feature type="transmembrane region" description="Helical" evidence="1">
    <location>
        <begin position="14"/>
        <end position="35"/>
    </location>
</feature>
<keyword evidence="1" id="KW-1133">Transmembrane helix</keyword>
<keyword evidence="1" id="KW-0472">Membrane</keyword>
<reference evidence="2 3" key="1">
    <citation type="journal article" date="2016" name="Nat. Commun.">
        <title>Thousands of microbial genomes shed light on interconnected biogeochemical processes in an aquifer system.</title>
        <authorList>
            <person name="Anantharaman K."/>
            <person name="Brown C.T."/>
            <person name="Hug L.A."/>
            <person name="Sharon I."/>
            <person name="Castelle C.J."/>
            <person name="Probst A.J."/>
            <person name="Thomas B.C."/>
            <person name="Singh A."/>
            <person name="Wilkins M.J."/>
            <person name="Karaoz U."/>
            <person name="Brodie E.L."/>
            <person name="Williams K.H."/>
            <person name="Hubbard S.S."/>
            <person name="Banfield J.F."/>
        </authorList>
    </citation>
    <scope>NUCLEOTIDE SEQUENCE [LARGE SCALE GENOMIC DNA]</scope>
</reference>
<comment type="caution">
    <text evidence="2">The sequence shown here is derived from an EMBL/GenBank/DDBJ whole genome shotgun (WGS) entry which is preliminary data.</text>
</comment>
<protein>
    <submittedName>
        <fullName evidence="2">Uncharacterized protein</fullName>
    </submittedName>
</protein>
<gene>
    <name evidence="2" type="ORF">A2Y57_00310</name>
</gene>
<dbReference type="EMBL" id="MHCQ01000017">
    <property type="protein sequence ID" value="OGY24674.1"/>
    <property type="molecule type" value="Genomic_DNA"/>
</dbReference>
<evidence type="ECO:0000256" key="1">
    <source>
        <dbReference type="SAM" id="Phobius"/>
    </source>
</evidence>
<proteinExistence type="predicted"/>
<accession>A0A1G1WAM9</accession>